<feature type="domain" description="ACT" evidence="1">
    <location>
        <begin position="18"/>
        <end position="94"/>
    </location>
</feature>
<keyword evidence="3" id="KW-1185">Reference proteome</keyword>
<dbReference type="Gene3D" id="3.30.70.260">
    <property type="match status" value="2"/>
</dbReference>
<evidence type="ECO:0000313" key="3">
    <source>
        <dbReference type="Proteomes" id="UP000182264"/>
    </source>
</evidence>
<feature type="domain" description="ACT" evidence="1">
    <location>
        <begin position="108"/>
        <end position="189"/>
    </location>
</feature>
<dbReference type="InterPro" id="IPR002912">
    <property type="entry name" value="ACT_dom"/>
</dbReference>
<dbReference type="Pfam" id="PF13740">
    <property type="entry name" value="ACT_6"/>
    <property type="match status" value="1"/>
</dbReference>
<gene>
    <name evidence="2" type="ORF">A7E75_08655</name>
</gene>
<proteinExistence type="predicted"/>
<dbReference type="AlphaFoldDB" id="A0A1L3GGL6"/>
<dbReference type="Proteomes" id="UP000182264">
    <property type="component" value="Chromosome"/>
</dbReference>
<dbReference type="InterPro" id="IPR045865">
    <property type="entry name" value="ACT-like_dom_sf"/>
</dbReference>
<dbReference type="PROSITE" id="PS51671">
    <property type="entry name" value="ACT"/>
    <property type="match status" value="2"/>
</dbReference>
<protein>
    <submittedName>
        <fullName evidence="2">Amino acid-binding protein</fullName>
    </submittedName>
</protein>
<organism evidence="2 3">
    <name type="scientific">Syntrophotalea acetylenica</name>
    <name type="common">Pelobacter acetylenicus</name>
    <dbReference type="NCBI Taxonomy" id="29542"/>
    <lineage>
        <taxon>Bacteria</taxon>
        <taxon>Pseudomonadati</taxon>
        <taxon>Thermodesulfobacteriota</taxon>
        <taxon>Desulfuromonadia</taxon>
        <taxon>Desulfuromonadales</taxon>
        <taxon>Syntrophotaleaceae</taxon>
        <taxon>Syntrophotalea</taxon>
    </lineage>
</organism>
<dbReference type="PANTHER" id="PTHR34875:SF6">
    <property type="entry name" value="UPF0237 PROTEIN MJ1558"/>
    <property type="match status" value="1"/>
</dbReference>
<dbReference type="InterPro" id="IPR050990">
    <property type="entry name" value="UPF0237/GcvR_regulator"/>
</dbReference>
<dbReference type="EMBL" id="CP015518">
    <property type="protein sequence ID" value="APG25077.1"/>
    <property type="molecule type" value="Genomic_DNA"/>
</dbReference>
<dbReference type="SUPFAM" id="SSF55021">
    <property type="entry name" value="ACT-like"/>
    <property type="match status" value="2"/>
</dbReference>
<reference evidence="2 3" key="1">
    <citation type="journal article" date="2017" name="Genome Announc.">
        <title>Complete Genome Sequences of Two Acetylene-Fermenting Pelobacter acetylenicus Strains.</title>
        <authorList>
            <person name="Sutton J.M."/>
            <person name="Baesman S.M."/>
            <person name="Fierst J.L."/>
            <person name="Poret-Peterson A.T."/>
            <person name="Oremland R.S."/>
            <person name="Dunlap D.S."/>
            <person name="Akob D.M."/>
        </authorList>
    </citation>
    <scope>NUCLEOTIDE SEQUENCE [LARGE SCALE GENOMIC DNA]</scope>
    <source>
        <strain evidence="2 3">DSM 3247</strain>
    </source>
</reference>
<accession>A0A1L3GGL6</accession>
<evidence type="ECO:0000313" key="2">
    <source>
        <dbReference type="EMBL" id="APG25077.1"/>
    </source>
</evidence>
<name>A0A1L3GGL6_SYNAC</name>
<sequence>MYQRALSNRRTFAMNHFALTIIGRDHPGIVASVTEILFRLGCNIADSSCTILGGQFAMILILSPPEGIGPPAFEAAFDGLEKEGLSVFVRKLQPGGETAPRIEGELCMISVYGSDKPGIVFPVAKALGDRRINITDLNTKLIGTADNPVYVMMIEAVLPPGFSFEDLAVLLDKLKKELLVDISLRSITPVEL</sequence>
<dbReference type="PANTHER" id="PTHR34875">
    <property type="entry name" value="UPF0237 PROTEIN MJ1558"/>
    <property type="match status" value="1"/>
</dbReference>
<evidence type="ECO:0000259" key="1">
    <source>
        <dbReference type="PROSITE" id="PS51671"/>
    </source>
</evidence>